<reference evidence="2" key="1">
    <citation type="journal article" date="2008" name="J. Bacteriol.">
        <title>Genome sequence of the fish pathogen Renibacterium salmoninarum suggests reductive evolution away from an environmental Arthrobacter ancestor.</title>
        <authorList>
            <person name="Wiens G.D."/>
            <person name="Rockey D.D."/>
            <person name="Wu Z."/>
            <person name="Chang J."/>
            <person name="Levy R."/>
            <person name="Crane S."/>
            <person name="Chen D.S."/>
            <person name="Capri G.R."/>
            <person name="Burnett J.R."/>
            <person name="Sudheesh P.S."/>
            <person name="Schipma M.J."/>
            <person name="Burd H."/>
            <person name="Bhattacharyya A."/>
            <person name="Rhodes L.D."/>
            <person name="Kaul R."/>
            <person name="Strom M.S."/>
        </authorList>
    </citation>
    <scope>NUCLEOTIDE SEQUENCE [LARGE SCALE GENOMIC DNA]</scope>
    <source>
        <strain evidence="2">ATCC 33209 / DSM 20767 / JCM 11484 / NBRC 15589 / NCIMB 2235</strain>
    </source>
</reference>
<dbReference type="Proteomes" id="UP000002007">
    <property type="component" value="Chromosome"/>
</dbReference>
<evidence type="ECO:0000313" key="2">
    <source>
        <dbReference type="Proteomes" id="UP000002007"/>
    </source>
</evidence>
<evidence type="ECO:0000313" key="1">
    <source>
        <dbReference type="EMBL" id="ABY22887.1"/>
    </source>
</evidence>
<gene>
    <name evidence="1" type="ordered locus">RSal33209_1149</name>
</gene>
<proteinExistence type="predicted"/>
<dbReference type="EMBL" id="CP000910">
    <property type="protein sequence ID" value="ABY22887.1"/>
    <property type="molecule type" value="Genomic_DNA"/>
</dbReference>
<dbReference type="KEGG" id="rsa:RSal33209_1149"/>
<organism evidence="1 2">
    <name type="scientific">Renibacterium salmoninarum (strain ATCC 33209 / DSM 20767 / JCM 11484 / NBRC 15589 / NCIMB 2235)</name>
    <dbReference type="NCBI Taxonomy" id="288705"/>
    <lineage>
        <taxon>Bacteria</taxon>
        <taxon>Bacillati</taxon>
        <taxon>Actinomycetota</taxon>
        <taxon>Actinomycetes</taxon>
        <taxon>Micrococcales</taxon>
        <taxon>Micrococcaceae</taxon>
        <taxon>Renibacterium</taxon>
    </lineage>
</organism>
<keyword evidence="2" id="KW-1185">Reference proteome</keyword>
<dbReference type="HOGENOM" id="CLU_3275639_0_0_11"/>
<dbReference type="AlphaFoldDB" id="A9WPC9"/>
<accession>A9WPC9</accession>
<name>A9WPC9_RENSM</name>
<sequence>MAICQECHIPKVVALAKRSGAQANGQKVESWLRAARFFVAS</sequence>
<protein>
    <submittedName>
        <fullName evidence="1">Uncharacterized protein</fullName>
    </submittedName>
</protein>